<dbReference type="InterPro" id="IPR001214">
    <property type="entry name" value="SET_dom"/>
</dbReference>
<dbReference type="AlphaFoldDB" id="A0ABD0PM40"/>
<name>A0ABD0PM40_CIRMR</name>
<dbReference type="PROSITE" id="PS50280">
    <property type="entry name" value="SET"/>
    <property type="match status" value="1"/>
</dbReference>
<dbReference type="Proteomes" id="UP001529510">
    <property type="component" value="Unassembled WGS sequence"/>
</dbReference>
<dbReference type="PANTHER" id="PTHR47306:SF2">
    <property type="entry name" value="CORE-BINDING (CB) DOMAIN-CONTAINING PROTEIN"/>
    <property type="match status" value="1"/>
</dbReference>
<evidence type="ECO:0000313" key="3">
    <source>
        <dbReference type="Proteomes" id="UP001529510"/>
    </source>
</evidence>
<keyword evidence="3" id="KW-1185">Reference proteome</keyword>
<dbReference type="InterPro" id="IPR046341">
    <property type="entry name" value="SET_dom_sf"/>
</dbReference>
<dbReference type="SMART" id="SM00317">
    <property type="entry name" value="SET"/>
    <property type="match status" value="1"/>
</dbReference>
<dbReference type="Gene3D" id="2.170.270.10">
    <property type="entry name" value="SET domain"/>
    <property type="match status" value="1"/>
</dbReference>
<feature type="domain" description="SET" evidence="1">
    <location>
        <begin position="280"/>
        <end position="406"/>
    </location>
</feature>
<organism evidence="2 3">
    <name type="scientific">Cirrhinus mrigala</name>
    <name type="common">Mrigala</name>
    <dbReference type="NCBI Taxonomy" id="683832"/>
    <lineage>
        <taxon>Eukaryota</taxon>
        <taxon>Metazoa</taxon>
        <taxon>Chordata</taxon>
        <taxon>Craniata</taxon>
        <taxon>Vertebrata</taxon>
        <taxon>Euteleostomi</taxon>
        <taxon>Actinopterygii</taxon>
        <taxon>Neopterygii</taxon>
        <taxon>Teleostei</taxon>
        <taxon>Ostariophysi</taxon>
        <taxon>Cypriniformes</taxon>
        <taxon>Cyprinidae</taxon>
        <taxon>Labeoninae</taxon>
        <taxon>Labeonini</taxon>
        <taxon>Cirrhinus</taxon>
    </lineage>
</organism>
<reference evidence="2 3" key="1">
    <citation type="submission" date="2024-05" db="EMBL/GenBank/DDBJ databases">
        <title>Genome sequencing and assembly of Indian major carp, Cirrhinus mrigala (Hamilton, 1822).</title>
        <authorList>
            <person name="Mohindra V."/>
            <person name="Chowdhury L.M."/>
            <person name="Lal K."/>
            <person name="Jena J.K."/>
        </authorList>
    </citation>
    <scope>NUCLEOTIDE SEQUENCE [LARGE SCALE GENOMIC DNA]</scope>
    <source>
        <strain evidence="2">CM1030</strain>
        <tissue evidence="2">Blood</tissue>
    </source>
</reference>
<dbReference type="Pfam" id="PF00856">
    <property type="entry name" value="SET"/>
    <property type="match status" value="1"/>
</dbReference>
<evidence type="ECO:0000313" key="2">
    <source>
        <dbReference type="EMBL" id="KAL0173821.1"/>
    </source>
</evidence>
<protein>
    <recommendedName>
        <fullName evidence="1">SET domain-containing protein</fullName>
    </recommendedName>
</protein>
<dbReference type="EMBL" id="JAMKFB020000015">
    <property type="protein sequence ID" value="KAL0173821.1"/>
    <property type="molecule type" value="Genomic_DNA"/>
</dbReference>
<sequence>MSEWEARTHEPKTNTAVVGVKHHKTSAQQVATFALSAEEEAWFDVYCQHVRPTFLSSKGRKRSYEDVQDQECFFISSTGKPVYNASNDLNRFHEQYVNQHEPLSIQMARKVFETATKCLADTEKSLVADYLTHSTATAEKHYRMRQPQNVAMTRKLLVSMVLLPLWHPCPRTADVCADSIRHPAPLTPSDTGRRSSRKARVLAGVAYAPEAALRVLDKGTDERVSATCPLRVTGWIAKQGWKSNIPTAARILGDWKPPGSVQAAMDSAIIRRLVTSQKWKGLQVADTEGKGKGVIATRPFQIGEVICDFHGCVVTAREGQEVHTGEGEYLFVYTNSAGEPRRIDASSCECHLEKETFGRLLRHSSKCANARPRLYSLQSDGQDKDVILFIAVKAIKPNDELLFDYGNKRKSCRGEGLDLSWV</sequence>
<dbReference type="PANTHER" id="PTHR47306">
    <property type="entry name" value="SI:CH211-178J18.4-RELATED"/>
    <property type="match status" value="1"/>
</dbReference>
<gene>
    <name evidence="2" type="ORF">M9458_029789</name>
</gene>
<accession>A0ABD0PM40</accession>
<proteinExistence type="predicted"/>
<dbReference type="SUPFAM" id="SSF82199">
    <property type="entry name" value="SET domain"/>
    <property type="match status" value="1"/>
</dbReference>
<comment type="caution">
    <text evidence="2">The sequence shown here is derived from an EMBL/GenBank/DDBJ whole genome shotgun (WGS) entry which is preliminary data.</text>
</comment>
<evidence type="ECO:0000259" key="1">
    <source>
        <dbReference type="PROSITE" id="PS50280"/>
    </source>
</evidence>